<keyword evidence="3" id="KW-1185">Reference proteome</keyword>
<dbReference type="Proteomes" id="UP000822688">
    <property type="component" value="Chromosome 7"/>
</dbReference>
<gene>
    <name evidence="2" type="ORF">KC19_7G184500</name>
</gene>
<dbReference type="EMBL" id="CM026428">
    <property type="protein sequence ID" value="KAG0568077.1"/>
    <property type="molecule type" value="Genomic_DNA"/>
</dbReference>
<evidence type="ECO:0000313" key="3">
    <source>
        <dbReference type="Proteomes" id="UP000822688"/>
    </source>
</evidence>
<comment type="caution">
    <text evidence="2">The sequence shown here is derived from an EMBL/GenBank/DDBJ whole genome shotgun (WGS) entry which is preliminary data.</text>
</comment>
<reference evidence="2" key="1">
    <citation type="submission" date="2020-06" db="EMBL/GenBank/DDBJ databases">
        <title>WGS assembly of Ceratodon purpureus strain R40.</title>
        <authorList>
            <person name="Carey S.B."/>
            <person name="Jenkins J."/>
            <person name="Shu S."/>
            <person name="Lovell J.T."/>
            <person name="Sreedasyam A."/>
            <person name="Maumus F."/>
            <person name="Tiley G.P."/>
            <person name="Fernandez-Pozo N."/>
            <person name="Barry K."/>
            <person name="Chen C."/>
            <person name="Wang M."/>
            <person name="Lipzen A."/>
            <person name="Daum C."/>
            <person name="Saski C.A."/>
            <person name="Payton A.C."/>
            <person name="Mcbreen J.C."/>
            <person name="Conrad R.E."/>
            <person name="Kollar L.M."/>
            <person name="Olsson S."/>
            <person name="Huttunen S."/>
            <person name="Landis J.B."/>
            <person name="Wickett N.J."/>
            <person name="Johnson M.G."/>
            <person name="Rensing S.A."/>
            <person name="Grimwood J."/>
            <person name="Schmutz J."/>
            <person name="Mcdaniel S.F."/>
        </authorList>
    </citation>
    <scope>NUCLEOTIDE SEQUENCE</scope>
    <source>
        <strain evidence="2">R40</strain>
    </source>
</reference>
<protein>
    <submittedName>
        <fullName evidence="2">Uncharacterized protein</fullName>
    </submittedName>
</protein>
<proteinExistence type="predicted"/>
<dbReference type="AlphaFoldDB" id="A0A8T0HBM6"/>
<evidence type="ECO:0000313" key="2">
    <source>
        <dbReference type="EMBL" id="KAG0568077.1"/>
    </source>
</evidence>
<accession>A0A8T0HBM6</accession>
<name>A0A8T0HBM6_CERPU</name>
<organism evidence="2 3">
    <name type="scientific">Ceratodon purpureus</name>
    <name type="common">Fire moss</name>
    <name type="synonym">Dicranum purpureum</name>
    <dbReference type="NCBI Taxonomy" id="3225"/>
    <lineage>
        <taxon>Eukaryota</taxon>
        <taxon>Viridiplantae</taxon>
        <taxon>Streptophyta</taxon>
        <taxon>Embryophyta</taxon>
        <taxon>Bryophyta</taxon>
        <taxon>Bryophytina</taxon>
        <taxon>Bryopsida</taxon>
        <taxon>Dicranidae</taxon>
        <taxon>Pseudoditrichales</taxon>
        <taxon>Ditrichaceae</taxon>
        <taxon>Ceratodon</taxon>
    </lineage>
</organism>
<sequence>MAYDCQKWRKDGRRIGETNLKNKNRKQRQLRRQFSKNMAYHTRLRGFSSRLAKEALIHVDVNVLGIRRVVLLGARRQRRDRQSCALGGVLGAAVAERAARSLALRSALVATAAHNGGQPAHRNRQGCAYRSAPHRPQCVESGGVERSGNHDNRRHSHSN</sequence>
<feature type="region of interest" description="Disordered" evidence="1">
    <location>
        <begin position="133"/>
        <end position="159"/>
    </location>
</feature>
<evidence type="ECO:0000256" key="1">
    <source>
        <dbReference type="SAM" id="MobiDB-lite"/>
    </source>
</evidence>